<organism evidence="2 3">
    <name type="scientific">Brucella endophytica</name>
    <dbReference type="NCBI Taxonomy" id="1963359"/>
    <lineage>
        <taxon>Bacteria</taxon>
        <taxon>Pseudomonadati</taxon>
        <taxon>Pseudomonadota</taxon>
        <taxon>Alphaproteobacteria</taxon>
        <taxon>Hyphomicrobiales</taxon>
        <taxon>Brucellaceae</taxon>
        <taxon>Brucella/Ochrobactrum group</taxon>
        <taxon>Brucella</taxon>
    </lineage>
</organism>
<protein>
    <recommendedName>
        <fullName evidence="4">Helix-turn-helix domain-containing protein</fullName>
    </recommendedName>
</protein>
<accession>A0A916WAX0</accession>
<reference evidence="2" key="2">
    <citation type="submission" date="2020-09" db="EMBL/GenBank/DDBJ databases">
        <authorList>
            <person name="Sun Q."/>
            <person name="Zhou Y."/>
        </authorList>
    </citation>
    <scope>NUCLEOTIDE SEQUENCE</scope>
    <source>
        <strain evidence="2">CGMCC 1.15082</strain>
    </source>
</reference>
<dbReference type="EMBL" id="BMHH01000002">
    <property type="protein sequence ID" value="GGA81300.1"/>
    <property type="molecule type" value="Genomic_DNA"/>
</dbReference>
<proteinExistence type="predicted"/>
<evidence type="ECO:0000313" key="2">
    <source>
        <dbReference type="EMBL" id="GGA81300.1"/>
    </source>
</evidence>
<evidence type="ECO:0000256" key="1">
    <source>
        <dbReference type="SAM" id="MobiDB-lite"/>
    </source>
</evidence>
<reference evidence="2" key="1">
    <citation type="journal article" date="2014" name="Int. J. Syst. Evol. Microbiol.">
        <title>Complete genome sequence of Corynebacterium casei LMG S-19264T (=DSM 44701T), isolated from a smear-ripened cheese.</title>
        <authorList>
            <consortium name="US DOE Joint Genome Institute (JGI-PGF)"/>
            <person name="Walter F."/>
            <person name="Albersmeier A."/>
            <person name="Kalinowski J."/>
            <person name="Ruckert C."/>
        </authorList>
    </citation>
    <scope>NUCLEOTIDE SEQUENCE</scope>
    <source>
        <strain evidence="2">CGMCC 1.15082</strain>
    </source>
</reference>
<gene>
    <name evidence="2" type="ORF">GCM10011491_05730</name>
</gene>
<name>A0A916WAX0_9HYPH</name>
<dbReference type="AlphaFoldDB" id="A0A916WAX0"/>
<sequence length="178" mass="19842">MAKRDSKGRSPGASGNEHWTKLIRNTMEEPAWRALTSTAQALYPWLKLEWRGADANNNGKIRLSVRQAAAKLGVRPDTAAEAFRELQRKGFIVQTEHAHLGVEGAAKAPAYEITELKMPGAERDGRKLYRDWRPGNDFPVQMAPSNNPRGSNGQKTKPRHAFRDVPVLKTVTNMEALS</sequence>
<evidence type="ECO:0008006" key="4">
    <source>
        <dbReference type="Google" id="ProtNLM"/>
    </source>
</evidence>
<evidence type="ECO:0000313" key="3">
    <source>
        <dbReference type="Proteomes" id="UP000646478"/>
    </source>
</evidence>
<comment type="caution">
    <text evidence="2">The sequence shown here is derived from an EMBL/GenBank/DDBJ whole genome shotgun (WGS) entry which is preliminary data.</text>
</comment>
<feature type="compositionally biased region" description="Polar residues" evidence="1">
    <location>
        <begin position="143"/>
        <end position="155"/>
    </location>
</feature>
<feature type="region of interest" description="Disordered" evidence="1">
    <location>
        <begin position="134"/>
        <end position="165"/>
    </location>
</feature>
<keyword evidence="3" id="KW-1185">Reference proteome</keyword>
<dbReference type="RefSeq" id="WP_188821295.1">
    <property type="nucleotide sequence ID" value="NZ_BMHH01000002.1"/>
</dbReference>
<dbReference type="Proteomes" id="UP000646478">
    <property type="component" value="Unassembled WGS sequence"/>
</dbReference>